<evidence type="ECO:0000256" key="3">
    <source>
        <dbReference type="ARBA" id="ARBA00022833"/>
    </source>
</evidence>
<dbReference type="OrthoDB" id="5422068at2759"/>
<keyword evidence="3" id="KW-0862">Zinc</keyword>
<keyword evidence="2" id="KW-0479">Metal-binding</keyword>
<dbReference type="Proteomes" id="UP000799778">
    <property type="component" value="Unassembled WGS sequence"/>
</dbReference>
<dbReference type="SUPFAM" id="SSF51316">
    <property type="entry name" value="Mss4-like"/>
    <property type="match status" value="2"/>
</dbReference>
<proteinExistence type="inferred from homology"/>
<dbReference type="InterPro" id="IPR006913">
    <property type="entry name" value="CENP-V/GFA"/>
</dbReference>
<evidence type="ECO:0000256" key="1">
    <source>
        <dbReference type="ARBA" id="ARBA00005495"/>
    </source>
</evidence>
<evidence type="ECO:0000256" key="4">
    <source>
        <dbReference type="ARBA" id="ARBA00023239"/>
    </source>
</evidence>
<dbReference type="RefSeq" id="XP_033377752.1">
    <property type="nucleotide sequence ID" value="XM_033522879.1"/>
</dbReference>
<feature type="non-terminal residue" evidence="6">
    <location>
        <position position="1"/>
    </location>
</feature>
<name>A0A6A5X914_9PLEO</name>
<protein>
    <recommendedName>
        <fullName evidence="5">CENP-V/GFA domain-containing protein</fullName>
    </recommendedName>
</protein>
<reference evidence="6" key="1">
    <citation type="journal article" date="2020" name="Stud. Mycol.">
        <title>101 Dothideomycetes genomes: a test case for predicting lifestyles and emergence of pathogens.</title>
        <authorList>
            <person name="Haridas S."/>
            <person name="Albert R."/>
            <person name="Binder M."/>
            <person name="Bloem J."/>
            <person name="Labutti K."/>
            <person name="Salamov A."/>
            <person name="Andreopoulos B."/>
            <person name="Baker S."/>
            <person name="Barry K."/>
            <person name="Bills G."/>
            <person name="Bluhm B."/>
            <person name="Cannon C."/>
            <person name="Castanera R."/>
            <person name="Culley D."/>
            <person name="Daum C."/>
            <person name="Ezra D."/>
            <person name="Gonzalez J."/>
            <person name="Henrissat B."/>
            <person name="Kuo A."/>
            <person name="Liang C."/>
            <person name="Lipzen A."/>
            <person name="Lutzoni F."/>
            <person name="Magnuson J."/>
            <person name="Mondo S."/>
            <person name="Nolan M."/>
            <person name="Ohm R."/>
            <person name="Pangilinan J."/>
            <person name="Park H.-J."/>
            <person name="Ramirez L."/>
            <person name="Alfaro M."/>
            <person name="Sun H."/>
            <person name="Tritt A."/>
            <person name="Yoshinaga Y."/>
            <person name="Zwiers L.-H."/>
            <person name="Turgeon B."/>
            <person name="Goodwin S."/>
            <person name="Spatafora J."/>
            <person name="Crous P."/>
            <person name="Grigoriev I."/>
        </authorList>
    </citation>
    <scope>NUCLEOTIDE SEQUENCE</scope>
    <source>
        <strain evidence="6">CBS 175.79</strain>
    </source>
</reference>
<dbReference type="PANTHER" id="PTHR33337:SF31">
    <property type="entry name" value="DUF636 DOMAIN PROTEIN (AFU_ORTHOLOGUE AFUA_2G12650)"/>
    <property type="match status" value="1"/>
</dbReference>
<sequence>TKTLTATCHCTSSTLSFAVPTSSFPLVTHFCNCSICRYTHGTLASIHTSIPDPPTITNPDTFTTYKSSKKVTRWFCKTCGAHLVDCAVSSKGVESWCVATSLVGGVEGSREELWEFKRHIFVGDTEDGGLANWIFEYDGKKLEKWIGRDATVRTEENKHGDWVHHDVGNKEKKEKSNVAEDKLKASCHCGGVEFYISRPGGDKAFDSLPSSLTPKDRDKWYASNDVCDSCRLVSSSMVVSWVFPDTSHISLPDGSPWRFEFGTAKTYKTSEDVTRSFCGTCGALVCYSTADRPDMIDIGVGLLRGKSVLCEDWLEWRTNKLSWEEDCKWPGFSESLKKGLKQWGE</sequence>
<dbReference type="PANTHER" id="PTHR33337">
    <property type="entry name" value="GFA DOMAIN-CONTAINING PROTEIN"/>
    <property type="match status" value="1"/>
</dbReference>
<feature type="non-terminal residue" evidence="6">
    <location>
        <position position="345"/>
    </location>
</feature>
<organism evidence="6 7">
    <name type="scientific">Aaosphaeria arxii CBS 175.79</name>
    <dbReference type="NCBI Taxonomy" id="1450172"/>
    <lineage>
        <taxon>Eukaryota</taxon>
        <taxon>Fungi</taxon>
        <taxon>Dikarya</taxon>
        <taxon>Ascomycota</taxon>
        <taxon>Pezizomycotina</taxon>
        <taxon>Dothideomycetes</taxon>
        <taxon>Pleosporomycetidae</taxon>
        <taxon>Pleosporales</taxon>
        <taxon>Pleosporales incertae sedis</taxon>
        <taxon>Aaosphaeria</taxon>
    </lineage>
</organism>
<dbReference type="PROSITE" id="PS51891">
    <property type="entry name" value="CENP_V_GFA"/>
    <property type="match status" value="1"/>
</dbReference>
<dbReference type="GeneID" id="54280276"/>
<dbReference type="GO" id="GO:0046872">
    <property type="term" value="F:metal ion binding"/>
    <property type="evidence" value="ECO:0007669"/>
    <property type="project" value="UniProtKB-KW"/>
</dbReference>
<comment type="similarity">
    <text evidence="1">Belongs to the Gfa family.</text>
</comment>
<evidence type="ECO:0000313" key="7">
    <source>
        <dbReference type="Proteomes" id="UP000799778"/>
    </source>
</evidence>
<keyword evidence="7" id="KW-1185">Reference proteome</keyword>
<gene>
    <name evidence="6" type="ORF">BU24DRAFT_316276</name>
</gene>
<dbReference type="Pfam" id="PF04828">
    <property type="entry name" value="GFA"/>
    <property type="match status" value="2"/>
</dbReference>
<dbReference type="InterPro" id="IPR011057">
    <property type="entry name" value="Mss4-like_sf"/>
</dbReference>
<evidence type="ECO:0000259" key="5">
    <source>
        <dbReference type="PROSITE" id="PS51891"/>
    </source>
</evidence>
<dbReference type="EMBL" id="ML978078">
    <property type="protein sequence ID" value="KAF2009413.1"/>
    <property type="molecule type" value="Genomic_DNA"/>
</dbReference>
<dbReference type="Gene3D" id="3.90.1590.10">
    <property type="entry name" value="glutathione-dependent formaldehyde- activating enzyme (gfa)"/>
    <property type="match status" value="2"/>
</dbReference>
<feature type="domain" description="CENP-V/GFA" evidence="5">
    <location>
        <begin position="4"/>
        <end position="115"/>
    </location>
</feature>
<evidence type="ECO:0000256" key="2">
    <source>
        <dbReference type="ARBA" id="ARBA00022723"/>
    </source>
</evidence>
<keyword evidence="4" id="KW-0456">Lyase</keyword>
<dbReference type="GO" id="GO:0016846">
    <property type="term" value="F:carbon-sulfur lyase activity"/>
    <property type="evidence" value="ECO:0007669"/>
    <property type="project" value="InterPro"/>
</dbReference>
<evidence type="ECO:0000313" key="6">
    <source>
        <dbReference type="EMBL" id="KAF2009413.1"/>
    </source>
</evidence>
<accession>A0A6A5X914</accession>
<dbReference type="AlphaFoldDB" id="A0A6A5X914"/>